<evidence type="ECO:0000313" key="2">
    <source>
        <dbReference type="Proteomes" id="UP001234787"/>
    </source>
</evidence>
<dbReference type="Proteomes" id="UP001234787">
    <property type="component" value="Unassembled WGS sequence"/>
</dbReference>
<protein>
    <submittedName>
        <fullName evidence="1">Uncharacterized protein</fullName>
    </submittedName>
</protein>
<sequence length="135" mass="15370">MPGLSRVEQRDLDMDPSEEGMPRTPWIYRALLVGVLCEVLIQRVTGQRMELGLQRTFGGFLLLKCSFIYLERRLQLKTVNRKHGRKALIYGYVYGSAGSAVDGWKLRHREGDAYASSYLVWSPEAHVEGPQASRL</sequence>
<evidence type="ECO:0000313" key="1">
    <source>
        <dbReference type="EMBL" id="GLJ56435.1"/>
    </source>
</evidence>
<dbReference type="AlphaFoldDB" id="A0AAD3NJG3"/>
<proteinExistence type="predicted"/>
<gene>
    <name evidence="1" type="ORF">SUGI_1224100</name>
</gene>
<reference evidence="1" key="1">
    <citation type="submission" date="2022-12" db="EMBL/GenBank/DDBJ databases">
        <title>Chromosome-Level Genome Assembly of Japanese Cedar (Cryptomeriajaponica D. Don).</title>
        <authorList>
            <person name="Fujino T."/>
            <person name="Yamaguchi K."/>
            <person name="Yokoyama T."/>
            <person name="Hamanaka T."/>
            <person name="Harazono Y."/>
            <person name="Kamada H."/>
            <person name="Kobayashi W."/>
            <person name="Ujino-Ihara T."/>
            <person name="Uchiyama K."/>
            <person name="Matsumoto A."/>
            <person name="Izuno A."/>
            <person name="Tsumura Y."/>
            <person name="Toyoda A."/>
            <person name="Shigenobu S."/>
            <person name="Moriguchi Y."/>
            <person name="Ueno S."/>
            <person name="Kasahara M."/>
        </authorList>
    </citation>
    <scope>NUCLEOTIDE SEQUENCE</scope>
</reference>
<accession>A0AAD3NJG3</accession>
<keyword evidence="2" id="KW-1185">Reference proteome</keyword>
<dbReference type="EMBL" id="BSEH01000022">
    <property type="protein sequence ID" value="GLJ56435.1"/>
    <property type="molecule type" value="Genomic_DNA"/>
</dbReference>
<comment type="caution">
    <text evidence="1">The sequence shown here is derived from an EMBL/GenBank/DDBJ whole genome shotgun (WGS) entry which is preliminary data.</text>
</comment>
<organism evidence="1 2">
    <name type="scientific">Cryptomeria japonica</name>
    <name type="common">Japanese cedar</name>
    <name type="synonym">Cupressus japonica</name>
    <dbReference type="NCBI Taxonomy" id="3369"/>
    <lineage>
        <taxon>Eukaryota</taxon>
        <taxon>Viridiplantae</taxon>
        <taxon>Streptophyta</taxon>
        <taxon>Embryophyta</taxon>
        <taxon>Tracheophyta</taxon>
        <taxon>Spermatophyta</taxon>
        <taxon>Pinopsida</taxon>
        <taxon>Pinidae</taxon>
        <taxon>Conifers II</taxon>
        <taxon>Cupressales</taxon>
        <taxon>Cupressaceae</taxon>
        <taxon>Cryptomeria</taxon>
    </lineage>
</organism>
<name>A0AAD3NJG3_CRYJA</name>